<evidence type="ECO:0000313" key="1">
    <source>
        <dbReference type="EMBL" id="KKM25753.1"/>
    </source>
</evidence>
<sequence length="358" mass="41274">MEAVYLSLSRQFTNTNALQEVANFFRKNGYYTDAIPETPEYYEFWRREKKRCLKGYKAGGISITGYHYFYLNYSRMDRVDDDTLLKFVTSKDDKLVGVEKIEDFPAFWDGDYDYFWTIEIARFGISKKKYKRLKLGVEITDLSGGNHIVILKARGKGFSYKNASMLTRNFSLKRRSKNYAMAEEKEYLLKDGLLSKTWQNISFVDEYTAWTQPRLKDQDIHKMSGYKRNVNGTDVLRGTLNQIIGVTLKDDPDRARGKRGELIFFEESGKLPGLLKAWELCRPSVEQGALTSGLMIAFGTGGTNEALYEGLEELFFHPEANNIIPIKNQWDEGAEDTLCSFFVPAYMNWEGFMDADGN</sequence>
<reference evidence="1" key="1">
    <citation type="journal article" date="2015" name="Nature">
        <title>Complex archaea that bridge the gap between prokaryotes and eukaryotes.</title>
        <authorList>
            <person name="Spang A."/>
            <person name="Saw J.H."/>
            <person name="Jorgensen S.L."/>
            <person name="Zaremba-Niedzwiedzka K."/>
            <person name="Martijn J."/>
            <person name="Lind A.E."/>
            <person name="van Eijk R."/>
            <person name="Schleper C."/>
            <person name="Guy L."/>
            <person name="Ettema T.J."/>
        </authorList>
    </citation>
    <scope>NUCLEOTIDE SEQUENCE</scope>
</reference>
<feature type="non-terminal residue" evidence="1">
    <location>
        <position position="358"/>
    </location>
</feature>
<dbReference type="EMBL" id="LAZR01012649">
    <property type="protein sequence ID" value="KKM25753.1"/>
    <property type="molecule type" value="Genomic_DNA"/>
</dbReference>
<comment type="caution">
    <text evidence="1">The sequence shown here is derived from an EMBL/GenBank/DDBJ whole genome shotgun (WGS) entry which is preliminary data.</text>
</comment>
<proteinExistence type="predicted"/>
<gene>
    <name evidence="1" type="ORF">LCGC14_1591860</name>
</gene>
<name>A0A0F9KUG9_9ZZZZ</name>
<dbReference type="AlphaFoldDB" id="A0A0F9KUG9"/>
<organism evidence="1">
    <name type="scientific">marine sediment metagenome</name>
    <dbReference type="NCBI Taxonomy" id="412755"/>
    <lineage>
        <taxon>unclassified sequences</taxon>
        <taxon>metagenomes</taxon>
        <taxon>ecological metagenomes</taxon>
    </lineage>
</organism>
<accession>A0A0F9KUG9</accession>
<evidence type="ECO:0008006" key="2">
    <source>
        <dbReference type="Google" id="ProtNLM"/>
    </source>
</evidence>
<protein>
    <recommendedName>
        <fullName evidence="2">Terminase large subunit gp17-like C-terminal domain-containing protein</fullName>
    </recommendedName>
</protein>